<gene>
    <name evidence="1" type="ORF">NDU88_002998</name>
</gene>
<reference evidence="1" key="1">
    <citation type="journal article" date="2022" name="bioRxiv">
        <title>Sequencing and chromosome-scale assembly of the giantPleurodeles waltlgenome.</title>
        <authorList>
            <person name="Brown T."/>
            <person name="Elewa A."/>
            <person name="Iarovenko S."/>
            <person name="Subramanian E."/>
            <person name="Araus A.J."/>
            <person name="Petzold A."/>
            <person name="Susuki M."/>
            <person name="Suzuki K.-i.T."/>
            <person name="Hayashi T."/>
            <person name="Toyoda A."/>
            <person name="Oliveira C."/>
            <person name="Osipova E."/>
            <person name="Leigh N.D."/>
            <person name="Simon A."/>
            <person name="Yun M.H."/>
        </authorList>
    </citation>
    <scope>NUCLEOTIDE SEQUENCE</scope>
    <source>
        <strain evidence="1">20211129_DDA</strain>
        <tissue evidence="1">Liver</tissue>
    </source>
</reference>
<protein>
    <submittedName>
        <fullName evidence="1">Uncharacterized protein</fullName>
    </submittedName>
</protein>
<dbReference type="Proteomes" id="UP001066276">
    <property type="component" value="Chromosome 6"/>
</dbReference>
<comment type="caution">
    <text evidence="1">The sequence shown here is derived from an EMBL/GenBank/DDBJ whole genome shotgun (WGS) entry which is preliminary data.</text>
</comment>
<proteinExistence type="predicted"/>
<organism evidence="1 2">
    <name type="scientific">Pleurodeles waltl</name>
    <name type="common">Iberian ribbed newt</name>
    <dbReference type="NCBI Taxonomy" id="8319"/>
    <lineage>
        <taxon>Eukaryota</taxon>
        <taxon>Metazoa</taxon>
        <taxon>Chordata</taxon>
        <taxon>Craniata</taxon>
        <taxon>Vertebrata</taxon>
        <taxon>Euteleostomi</taxon>
        <taxon>Amphibia</taxon>
        <taxon>Batrachia</taxon>
        <taxon>Caudata</taxon>
        <taxon>Salamandroidea</taxon>
        <taxon>Salamandridae</taxon>
        <taxon>Pleurodelinae</taxon>
        <taxon>Pleurodeles</taxon>
    </lineage>
</organism>
<sequence>MSQFVKCKKYKNNSNAEVEVEEVEQCGYSWLSEYEDLDGKDEWDGMRKADVDSAEDESGDVGKETVSSARLRAGTGKRLVRERALSVQS</sequence>
<name>A0AAV7Q8E1_PLEWA</name>
<keyword evidence="2" id="KW-1185">Reference proteome</keyword>
<dbReference type="AlphaFoldDB" id="A0AAV7Q8E1"/>
<evidence type="ECO:0000313" key="2">
    <source>
        <dbReference type="Proteomes" id="UP001066276"/>
    </source>
</evidence>
<dbReference type="EMBL" id="JANPWB010000010">
    <property type="protein sequence ID" value="KAJ1136583.1"/>
    <property type="molecule type" value="Genomic_DNA"/>
</dbReference>
<evidence type="ECO:0000313" key="1">
    <source>
        <dbReference type="EMBL" id="KAJ1136583.1"/>
    </source>
</evidence>
<accession>A0AAV7Q8E1</accession>